<reference evidence="1 2" key="1">
    <citation type="submission" date="2022-11" db="EMBL/GenBank/DDBJ databases">
        <title>Whole genome sequence of Eschrichtius robustus ER-17-0199.</title>
        <authorList>
            <person name="Bruniche-Olsen A."/>
            <person name="Black A.N."/>
            <person name="Fields C.J."/>
            <person name="Walden K."/>
            <person name="Dewoody J.A."/>
        </authorList>
    </citation>
    <scope>NUCLEOTIDE SEQUENCE [LARGE SCALE GENOMIC DNA]</scope>
    <source>
        <strain evidence="1">ER-17-0199</strain>
        <tissue evidence="1">Blubber</tissue>
    </source>
</reference>
<organism evidence="1 2">
    <name type="scientific">Eschrichtius robustus</name>
    <name type="common">California gray whale</name>
    <name type="synonym">Eschrichtius gibbosus</name>
    <dbReference type="NCBI Taxonomy" id="9764"/>
    <lineage>
        <taxon>Eukaryota</taxon>
        <taxon>Metazoa</taxon>
        <taxon>Chordata</taxon>
        <taxon>Craniata</taxon>
        <taxon>Vertebrata</taxon>
        <taxon>Euteleostomi</taxon>
        <taxon>Mammalia</taxon>
        <taxon>Eutheria</taxon>
        <taxon>Laurasiatheria</taxon>
        <taxon>Artiodactyla</taxon>
        <taxon>Whippomorpha</taxon>
        <taxon>Cetacea</taxon>
        <taxon>Mysticeti</taxon>
        <taxon>Eschrichtiidae</taxon>
        <taxon>Eschrichtius</taxon>
    </lineage>
</organism>
<evidence type="ECO:0000313" key="1">
    <source>
        <dbReference type="EMBL" id="KAJ8785766.1"/>
    </source>
</evidence>
<keyword evidence="2" id="KW-1185">Reference proteome</keyword>
<sequence length="77" mass="9019">MKERQNQLRTIHKGRLNDKHLKQMNKLLQFEERCTKIGASLVAQWLRIRQPVQGTRVRALVREDPTCRLATKPALSN</sequence>
<name>A0AB34H3X7_ESCRO</name>
<accession>A0AB34H3X7</accession>
<dbReference type="Proteomes" id="UP001159641">
    <property type="component" value="Unassembled WGS sequence"/>
</dbReference>
<comment type="caution">
    <text evidence="1">The sequence shown here is derived from an EMBL/GenBank/DDBJ whole genome shotgun (WGS) entry which is preliminary data.</text>
</comment>
<protein>
    <submittedName>
        <fullName evidence="1">Uncharacterized protein</fullName>
    </submittedName>
</protein>
<gene>
    <name evidence="1" type="ORF">J1605_006726</name>
</gene>
<proteinExistence type="predicted"/>
<dbReference type="AlphaFoldDB" id="A0AB34H3X7"/>
<dbReference type="EMBL" id="JAIQCJ010002005">
    <property type="protein sequence ID" value="KAJ8785766.1"/>
    <property type="molecule type" value="Genomic_DNA"/>
</dbReference>
<evidence type="ECO:0000313" key="2">
    <source>
        <dbReference type="Proteomes" id="UP001159641"/>
    </source>
</evidence>